<dbReference type="Gene3D" id="1.10.287.110">
    <property type="entry name" value="DnaJ domain"/>
    <property type="match status" value="1"/>
</dbReference>
<protein>
    <submittedName>
        <fullName evidence="2">J domain-containing protein</fullName>
    </submittedName>
</protein>
<dbReference type="RefSeq" id="WP_209358428.1">
    <property type="nucleotide sequence ID" value="NZ_JAGISH010000001.1"/>
</dbReference>
<dbReference type="EMBL" id="JAGISH010000001">
    <property type="protein sequence ID" value="MBP0481010.1"/>
    <property type="molecule type" value="Genomic_DNA"/>
</dbReference>
<proteinExistence type="predicted"/>
<dbReference type="SMART" id="SM00271">
    <property type="entry name" value="DnaJ"/>
    <property type="match status" value="1"/>
</dbReference>
<dbReference type="Pfam" id="PF00226">
    <property type="entry name" value="DnaJ"/>
    <property type="match status" value="1"/>
</dbReference>
<name>A0A940S1X4_9RHOB</name>
<organism evidence="2 3">
    <name type="scientific">Sagittula salina</name>
    <dbReference type="NCBI Taxonomy" id="2820268"/>
    <lineage>
        <taxon>Bacteria</taxon>
        <taxon>Pseudomonadati</taxon>
        <taxon>Pseudomonadota</taxon>
        <taxon>Alphaproteobacteria</taxon>
        <taxon>Rhodobacterales</taxon>
        <taxon>Roseobacteraceae</taxon>
        <taxon>Sagittula</taxon>
    </lineage>
</organism>
<evidence type="ECO:0000313" key="2">
    <source>
        <dbReference type="EMBL" id="MBP0481010.1"/>
    </source>
</evidence>
<comment type="caution">
    <text evidence="2">The sequence shown here is derived from an EMBL/GenBank/DDBJ whole genome shotgun (WGS) entry which is preliminary data.</text>
</comment>
<accession>A0A940S1X4</accession>
<dbReference type="CDD" id="cd06257">
    <property type="entry name" value="DnaJ"/>
    <property type="match status" value="1"/>
</dbReference>
<sequence length="181" mass="19254">MAPTRSTTQQTPFQILGVTACDDHATIRAAWKRLVKLCHPDRCPADAARLNRKLAELNAAYDKLKNHVPVRARPRAADFAAEQAAEQAAIRAKSAQDARASARAVAAQRAKAEVRAKADAQARAEALARAEAARRAKASTTARAKPLSASETATLHTATRAFADARTAFDGPRPAAVIRAA</sequence>
<dbReference type="Proteomes" id="UP000675940">
    <property type="component" value="Unassembled WGS sequence"/>
</dbReference>
<dbReference type="InterPro" id="IPR036869">
    <property type="entry name" value="J_dom_sf"/>
</dbReference>
<dbReference type="PROSITE" id="PS50076">
    <property type="entry name" value="DNAJ_2"/>
    <property type="match status" value="1"/>
</dbReference>
<dbReference type="PROSITE" id="PS51257">
    <property type="entry name" value="PROKAR_LIPOPROTEIN"/>
    <property type="match status" value="1"/>
</dbReference>
<evidence type="ECO:0000313" key="3">
    <source>
        <dbReference type="Proteomes" id="UP000675940"/>
    </source>
</evidence>
<evidence type="ECO:0000259" key="1">
    <source>
        <dbReference type="PROSITE" id="PS50076"/>
    </source>
</evidence>
<gene>
    <name evidence="2" type="ORF">J5474_00690</name>
</gene>
<keyword evidence="3" id="KW-1185">Reference proteome</keyword>
<feature type="domain" description="J" evidence="1">
    <location>
        <begin position="11"/>
        <end position="80"/>
    </location>
</feature>
<dbReference type="SUPFAM" id="SSF46565">
    <property type="entry name" value="Chaperone J-domain"/>
    <property type="match status" value="1"/>
</dbReference>
<dbReference type="InterPro" id="IPR001623">
    <property type="entry name" value="DnaJ_domain"/>
</dbReference>
<reference evidence="2" key="1">
    <citation type="submission" date="2021-03" db="EMBL/GenBank/DDBJ databases">
        <title>Sagittula salina sp. nov. strain M10.9X isolated from the marine waste.</title>
        <authorList>
            <person name="Satari L."/>
            <person name="Molina-Menor E."/>
            <person name="Vidal-Verdu A."/>
            <person name="Pascual J."/>
            <person name="Pereto J."/>
            <person name="Porcar M."/>
        </authorList>
    </citation>
    <scope>NUCLEOTIDE SEQUENCE</scope>
    <source>
        <strain evidence="2">M10.9X</strain>
    </source>
</reference>
<dbReference type="AlphaFoldDB" id="A0A940S1X4"/>